<feature type="compositionally biased region" description="Polar residues" evidence="1">
    <location>
        <begin position="359"/>
        <end position="384"/>
    </location>
</feature>
<dbReference type="EMBL" id="KB096324">
    <property type="protein sequence ID" value="ESO06213.1"/>
    <property type="molecule type" value="Genomic_DNA"/>
</dbReference>
<dbReference type="RefSeq" id="XP_009015581.1">
    <property type="nucleotide sequence ID" value="XM_009017333.1"/>
</dbReference>
<proteinExistence type="predicted"/>
<dbReference type="AlphaFoldDB" id="T1EQ56"/>
<keyword evidence="4" id="KW-1185">Reference proteome</keyword>
<dbReference type="CTD" id="20198706"/>
<dbReference type="Proteomes" id="UP000015101">
    <property type="component" value="Unassembled WGS sequence"/>
</dbReference>
<dbReference type="GeneID" id="20198706"/>
<feature type="compositionally biased region" description="Pro residues" evidence="1">
    <location>
        <begin position="514"/>
        <end position="530"/>
    </location>
</feature>
<dbReference type="InParanoid" id="T1EQ56"/>
<accession>T1EQ56</accession>
<reference evidence="3" key="3">
    <citation type="submission" date="2015-06" db="UniProtKB">
        <authorList>
            <consortium name="EnsemblMetazoa"/>
        </authorList>
    </citation>
    <scope>IDENTIFICATION</scope>
</reference>
<evidence type="ECO:0000313" key="3">
    <source>
        <dbReference type="EnsemblMetazoa" id="HelroP160371"/>
    </source>
</evidence>
<evidence type="ECO:0000256" key="1">
    <source>
        <dbReference type="SAM" id="MobiDB-lite"/>
    </source>
</evidence>
<evidence type="ECO:0000313" key="2">
    <source>
        <dbReference type="EMBL" id="ESO06213.1"/>
    </source>
</evidence>
<reference evidence="2 4" key="2">
    <citation type="journal article" date="2013" name="Nature">
        <title>Insights into bilaterian evolution from three spiralian genomes.</title>
        <authorList>
            <person name="Simakov O."/>
            <person name="Marletaz F."/>
            <person name="Cho S.J."/>
            <person name="Edsinger-Gonzales E."/>
            <person name="Havlak P."/>
            <person name="Hellsten U."/>
            <person name="Kuo D.H."/>
            <person name="Larsson T."/>
            <person name="Lv J."/>
            <person name="Arendt D."/>
            <person name="Savage R."/>
            <person name="Osoegawa K."/>
            <person name="de Jong P."/>
            <person name="Grimwood J."/>
            <person name="Chapman J.A."/>
            <person name="Shapiro H."/>
            <person name="Aerts A."/>
            <person name="Otillar R.P."/>
            <person name="Terry A.Y."/>
            <person name="Boore J.L."/>
            <person name="Grigoriev I.V."/>
            <person name="Lindberg D.R."/>
            <person name="Seaver E.C."/>
            <person name="Weisblat D.A."/>
            <person name="Putnam N.H."/>
            <person name="Rokhsar D.S."/>
        </authorList>
    </citation>
    <scope>NUCLEOTIDE SEQUENCE</scope>
</reference>
<dbReference type="HOGENOM" id="CLU_478401_0_0_1"/>
<name>T1EQ56_HELRO</name>
<feature type="compositionally biased region" description="Polar residues" evidence="1">
    <location>
        <begin position="219"/>
        <end position="238"/>
    </location>
</feature>
<feature type="compositionally biased region" description="Basic and acidic residues" evidence="1">
    <location>
        <begin position="272"/>
        <end position="335"/>
    </location>
</feature>
<dbReference type="KEGG" id="hro:HELRODRAFT_160371"/>
<feature type="compositionally biased region" description="Low complexity" evidence="1">
    <location>
        <begin position="345"/>
        <end position="358"/>
    </location>
</feature>
<reference evidence="4" key="1">
    <citation type="submission" date="2012-12" db="EMBL/GenBank/DDBJ databases">
        <authorList>
            <person name="Hellsten U."/>
            <person name="Grimwood J."/>
            <person name="Chapman J.A."/>
            <person name="Shapiro H."/>
            <person name="Aerts A."/>
            <person name="Otillar R.P."/>
            <person name="Terry A.Y."/>
            <person name="Boore J.L."/>
            <person name="Simakov O."/>
            <person name="Marletaz F."/>
            <person name="Cho S.-J."/>
            <person name="Edsinger-Gonzales E."/>
            <person name="Havlak P."/>
            <person name="Kuo D.-H."/>
            <person name="Larsson T."/>
            <person name="Lv J."/>
            <person name="Arendt D."/>
            <person name="Savage R."/>
            <person name="Osoegawa K."/>
            <person name="de Jong P."/>
            <person name="Lindberg D.R."/>
            <person name="Seaver E.C."/>
            <person name="Weisblat D.A."/>
            <person name="Putnam N.H."/>
            <person name="Grigoriev I.V."/>
            <person name="Rokhsar D.S."/>
        </authorList>
    </citation>
    <scope>NUCLEOTIDE SEQUENCE</scope>
</reference>
<sequence>MLLSQTIKLIILFNLAPMLKFLKPQCFYVFPCQPAYFLVYYIRMCVYVYIHLAELVNIMNRKMKYDLPHCSQTWLKFPLNQITGNETSFSWLKDGSFMAVCSEPADIIMIVMSDKDIEIKWFKKSANNSWIFTCLKEMNVVFPNEEHFIELVLQYEEQEIFSSPDVDTVKVKCSIDVSTQNIPSIKCLNCQKETIYDLTAKTKFEEYKPQKNYSEKNYSDYNTFKTREPNSTNDMSSPKLTTELVAPKNATSSPDQPVLKLMSDNKEVIEEAAKKEQEPKIADKKNEVKNKEAESGNKKQEREETEKDKKAEEKSIKSEESKAADLDIPAKRESMTRAATEDNFSSSQSPPRQRPVVSTLSDPRQPSAGSPQRNIVSAFPYSQLQPPRPGYPYGQPRPIPSGYPYGSPRRLPPGQPHRAPRFLPPGQPHDSSRPPFSGYRYGSAQTPLPGQPFGPPLSSQAYGPYGSLRSTSTEFLYGSRRPPPPGPSRFFSADQLYGPSNNYPFDNAYRSSRPPFPNQPQGPLRLPPPRQSYGSPRTFPPGQPYERLRASPDQLRGAPRQSPFYPSNSS</sequence>
<protein>
    <submittedName>
        <fullName evidence="2 3">Uncharacterized protein</fullName>
    </submittedName>
</protein>
<evidence type="ECO:0000313" key="4">
    <source>
        <dbReference type="Proteomes" id="UP000015101"/>
    </source>
</evidence>
<organism evidence="3 4">
    <name type="scientific">Helobdella robusta</name>
    <name type="common">Californian leech</name>
    <dbReference type="NCBI Taxonomy" id="6412"/>
    <lineage>
        <taxon>Eukaryota</taxon>
        <taxon>Metazoa</taxon>
        <taxon>Spiralia</taxon>
        <taxon>Lophotrochozoa</taxon>
        <taxon>Annelida</taxon>
        <taxon>Clitellata</taxon>
        <taxon>Hirudinea</taxon>
        <taxon>Rhynchobdellida</taxon>
        <taxon>Glossiphoniidae</taxon>
        <taxon>Helobdella</taxon>
    </lineage>
</organism>
<feature type="region of interest" description="Disordered" evidence="1">
    <location>
        <begin position="272"/>
        <end position="570"/>
    </location>
</feature>
<dbReference type="EnsemblMetazoa" id="HelroT160371">
    <property type="protein sequence ID" value="HelroP160371"/>
    <property type="gene ID" value="HelroG160371"/>
</dbReference>
<feature type="region of interest" description="Disordered" evidence="1">
    <location>
        <begin position="218"/>
        <end position="238"/>
    </location>
</feature>
<dbReference type="EMBL" id="AMQM01000583">
    <property type="status" value="NOT_ANNOTATED_CDS"/>
    <property type="molecule type" value="Genomic_DNA"/>
</dbReference>
<feature type="compositionally biased region" description="Pro residues" evidence="1">
    <location>
        <begin position="386"/>
        <end position="401"/>
    </location>
</feature>
<gene>
    <name evidence="3" type="primary">20198706</name>
    <name evidence="2" type="ORF">HELRODRAFT_160371</name>
</gene>